<dbReference type="AlphaFoldDB" id="A0A512PFN7"/>
<dbReference type="SUPFAM" id="SSF46785">
    <property type="entry name" value="Winged helix' DNA-binding domain"/>
    <property type="match status" value="1"/>
</dbReference>
<organism evidence="2 3">
    <name type="scientific">Cellulomonas soli</name>
    <dbReference type="NCBI Taxonomy" id="931535"/>
    <lineage>
        <taxon>Bacteria</taxon>
        <taxon>Bacillati</taxon>
        <taxon>Actinomycetota</taxon>
        <taxon>Actinomycetes</taxon>
        <taxon>Micrococcales</taxon>
        <taxon>Cellulomonadaceae</taxon>
        <taxon>Cellulomonas</taxon>
    </lineage>
</organism>
<evidence type="ECO:0000313" key="2">
    <source>
        <dbReference type="EMBL" id="GEP69962.1"/>
    </source>
</evidence>
<dbReference type="Pfam" id="PF03551">
    <property type="entry name" value="PadR"/>
    <property type="match status" value="1"/>
</dbReference>
<evidence type="ECO:0000259" key="1">
    <source>
        <dbReference type="Pfam" id="PF03551"/>
    </source>
</evidence>
<dbReference type="InterPro" id="IPR036390">
    <property type="entry name" value="WH_DNA-bd_sf"/>
</dbReference>
<sequence length="153" mass="16636">MAKGASGAGLLETSLRNDRDDLAAQDIVRGMDDSSTSQLRRGVIGPCILALLATGPRYGLQIVKELDQGGRLLTSQGTVYPLLTRLSEAGLIRTAWEEIESGRSRRYYEPTPAGLARLEEFIGEWSRFTSTVDALLTRAPDSAVHEGATEETR</sequence>
<accession>A0A512PFN7</accession>
<dbReference type="EMBL" id="BKAL01000010">
    <property type="protein sequence ID" value="GEP69962.1"/>
    <property type="molecule type" value="Genomic_DNA"/>
</dbReference>
<dbReference type="PANTHER" id="PTHR33169">
    <property type="entry name" value="PADR-FAMILY TRANSCRIPTIONAL REGULATOR"/>
    <property type="match status" value="1"/>
</dbReference>
<gene>
    <name evidence="2" type="ORF">CSO01_26770</name>
</gene>
<dbReference type="InterPro" id="IPR052509">
    <property type="entry name" value="Metal_resp_DNA-bind_regulator"/>
</dbReference>
<dbReference type="InterPro" id="IPR036388">
    <property type="entry name" value="WH-like_DNA-bd_sf"/>
</dbReference>
<proteinExistence type="predicted"/>
<dbReference type="Proteomes" id="UP000321798">
    <property type="component" value="Unassembled WGS sequence"/>
</dbReference>
<name>A0A512PFN7_9CELL</name>
<dbReference type="InterPro" id="IPR005149">
    <property type="entry name" value="Tscrpt_reg_PadR_N"/>
</dbReference>
<reference evidence="2 3" key="1">
    <citation type="submission" date="2019-07" db="EMBL/GenBank/DDBJ databases">
        <title>Whole genome shotgun sequence of Cellulomonas soli NBRC 109434.</title>
        <authorList>
            <person name="Hosoyama A."/>
            <person name="Uohara A."/>
            <person name="Ohji S."/>
            <person name="Ichikawa N."/>
        </authorList>
    </citation>
    <scope>NUCLEOTIDE SEQUENCE [LARGE SCALE GENOMIC DNA]</scope>
    <source>
        <strain evidence="2 3">NBRC 109434</strain>
    </source>
</reference>
<dbReference type="Gene3D" id="1.10.10.10">
    <property type="entry name" value="Winged helix-like DNA-binding domain superfamily/Winged helix DNA-binding domain"/>
    <property type="match status" value="1"/>
</dbReference>
<dbReference type="PANTHER" id="PTHR33169:SF14">
    <property type="entry name" value="TRANSCRIPTIONAL REGULATOR RV3488"/>
    <property type="match status" value="1"/>
</dbReference>
<feature type="domain" description="Transcription regulator PadR N-terminal" evidence="1">
    <location>
        <begin position="48"/>
        <end position="120"/>
    </location>
</feature>
<comment type="caution">
    <text evidence="2">The sequence shown here is derived from an EMBL/GenBank/DDBJ whole genome shotgun (WGS) entry which is preliminary data.</text>
</comment>
<protein>
    <recommendedName>
        <fullName evidence="1">Transcription regulator PadR N-terminal domain-containing protein</fullName>
    </recommendedName>
</protein>
<keyword evidence="3" id="KW-1185">Reference proteome</keyword>
<evidence type="ECO:0000313" key="3">
    <source>
        <dbReference type="Proteomes" id="UP000321798"/>
    </source>
</evidence>